<proteinExistence type="predicted"/>
<evidence type="ECO:0000259" key="1">
    <source>
        <dbReference type="Pfam" id="PF00271"/>
    </source>
</evidence>
<gene>
    <name evidence="2" type="ORF">KP79_PYT15264</name>
</gene>
<dbReference type="OrthoDB" id="10040197at2759"/>
<dbReference type="Proteomes" id="UP000242188">
    <property type="component" value="Unassembled WGS sequence"/>
</dbReference>
<accession>A0A210QZ78</accession>
<evidence type="ECO:0000313" key="2">
    <source>
        <dbReference type="EMBL" id="OWF54056.1"/>
    </source>
</evidence>
<dbReference type="AlphaFoldDB" id="A0A210QZ78"/>
<dbReference type="SUPFAM" id="SSF52540">
    <property type="entry name" value="P-loop containing nucleoside triphosphate hydrolases"/>
    <property type="match status" value="1"/>
</dbReference>
<keyword evidence="2" id="KW-0547">Nucleotide-binding</keyword>
<dbReference type="InterPro" id="IPR027417">
    <property type="entry name" value="P-loop_NTPase"/>
</dbReference>
<organism evidence="2 3">
    <name type="scientific">Mizuhopecten yessoensis</name>
    <name type="common">Japanese scallop</name>
    <name type="synonym">Patinopecten yessoensis</name>
    <dbReference type="NCBI Taxonomy" id="6573"/>
    <lineage>
        <taxon>Eukaryota</taxon>
        <taxon>Metazoa</taxon>
        <taxon>Spiralia</taxon>
        <taxon>Lophotrochozoa</taxon>
        <taxon>Mollusca</taxon>
        <taxon>Bivalvia</taxon>
        <taxon>Autobranchia</taxon>
        <taxon>Pteriomorphia</taxon>
        <taxon>Pectinida</taxon>
        <taxon>Pectinoidea</taxon>
        <taxon>Pectinidae</taxon>
        <taxon>Mizuhopecten</taxon>
    </lineage>
</organism>
<keyword evidence="2" id="KW-0347">Helicase</keyword>
<keyword evidence="2" id="KW-0378">Hydrolase</keyword>
<dbReference type="Pfam" id="PF00271">
    <property type="entry name" value="Helicase_C"/>
    <property type="match status" value="1"/>
</dbReference>
<dbReference type="EMBL" id="NEDP02001165">
    <property type="protein sequence ID" value="OWF54056.1"/>
    <property type="molecule type" value="Genomic_DNA"/>
</dbReference>
<reference evidence="2 3" key="1">
    <citation type="journal article" date="2017" name="Nat. Ecol. Evol.">
        <title>Scallop genome provides insights into evolution of bilaterian karyotype and development.</title>
        <authorList>
            <person name="Wang S."/>
            <person name="Zhang J."/>
            <person name="Jiao W."/>
            <person name="Li J."/>
            <person name="Xun X."/>
            <person name="Sun Y."/>
            <person name="Guo X."/>
            <person name="Huan P."/>
            <person name="Dong B."/>
            <person name="Zhang L."/>
            <person name="Hu X."/>
            <person name="Sun X."/>
            <person name="Wang J."/>
            <person name="Zhao C."/>
            <person name="Wang Y."/>
            <person name="Wang D."/>
            <person name="Huang X."/>
            <person name="Wang R."/>
            <person name="Lv J."/>
            <person name="Li Y."/>
            <person name="Zhang Z."/>
            <person name="Liu B."/>
            <person name="Lu W."/>
            <person name="Hui Y."/>
            <person name="Liang J."/>
            <person name="Zhou Z."/>
            <person name="Hou R."/>
            <person name="Li X."/>
            <person name="Liu Y."/>
            <person name="Li H."/>
            <person name="Ning X."/>
            <person name="Lin Y."/>
            <person name="Zhao L."/>
            <person name="Xing Q."/>
            <person name="Dou J."/>
            <person name="Li Y."/>
            <person name="Mao J."/>
            <person name="Guo H."/>
            <person name="Dou H."/>
            <person name="Li T."/>
            <person name="Mu C."/>
            <person name="Jiang W."/>
            <person name="Fu Q."/>
            <person name="Fu X."/>
            <person name="Miao Y."/>
            <person name="Liu J."/>
            <person name="Yu Q."/>
            <person name="Li R."/>
            <person name="Liao H."/>
            <person name="Li X."/>
            <person name="Kong Y."/>
            <person name="Jiang Z."/>
            <person name="Chourrout D."/>
            <person name="Li R."/>
            <person name="Bao Z."/>
        </authorList>
    </citation>
    <scope>NUCLEOTIDE SEQUENCE [LARGE SCALE GENOMIC DNA]</scope>
    <source>
        <strain evidence="2 3">PY_sf001</strain>
    </source>
</reference>
<dbReference type="GO" id="GO:0004386">
    <property type="term" value="F:helicase activity"/>
    <property type="evidence" value="ECO:0007669"/>
    <property type="project" value="UniProtKB-KW"/>
</dbReference>
<name>A0A210QZ78_MIZYE</name>
<protein>
    <submittedName>
        <fullName evidence="2">Werner syndrome ATP-dependent helicase-like</fullName>
    </submittedName>
</protein>
<dbReference type="Gene3D" id="3.40.50.300">
    <property type="entry name" value="P-loop containing nucleotide triphosphate hydrolases"/>
    <property type="match status" value="1"/>
</dbReference>
<keyword evidence="3" id="KW-1185">Reference proteome</keyword>
<keyword evidence="2" id="KW-0067">ATP-binding</keyword>
<comment type="caution">
    <text evidence="2">The sequence shown here is derived from an EMBL/GenBank/DDBJ whole genome shotgun (WGS) entry which is preliminary data.</text>
</comment>
<sequence>MDGIKDSSHAFVEMFQRSIHDESKTIILRNIKDPDSNLRCLIAIVVLGMGIQIDDVDIMMHLGSPKSILSYWQEMGRKTVLSYLGDKTDPSVPEVCNGD</sequence>
<feature type="domain" description="Helicase C-terminal" evidence="1">
    <location>
        <begin position="15"/>
        <end position="77"/>
    </location>
</feature>
<dbReference type="InterPro" id="IPR001650">
    <property type="entry name" value="Helicase_C-like"/>
</dbReference>
<evidence type="ECO:0000313" key="3">
    <source>
        <dbReference type="Proteomes" id="UP000242188"/>
    </source>
</evidence>